<dbReference type="Pfam" id="PF13614">
    <property type="entry name" value="AAA_31"/>
    <property type="match status" value="1"/>
</dbReference>
<accession>A0ABS6IHD8</accession>
<dbReference type="InterPro" id="IPR025669">
    <property type="entry name" value="AAA_dom"/>
</dbReference>
<dbReference type="PANTHER" id="PTHR13696:SF52">
    <property type="entry name" value="PARA FAMILY PROTEIN CT_582"/>
    <property type="match status" value="1"/>
</dbReference>
<dbReference type="EMBL" id="JAHOPB010000001">
    <property type="protein sequence ID" value="MBU8873289.1"/>
    <property type="molecule type" value="Genomic_DNA"/>
</dbReference>
<reference evidence="2 3" key="1">
    <citation type="submission" date="2021-06" db="EMBL/GenBank/DDBJ databases">
        <authorList>
            <person name="Lee D.H."/>
        </authorList>
    </citation>
    <scope>NUCLEOTIDE SEQUENCE [LARGE SCALE GENOMIC DNA]</scope>
    <source>
        <strain evidence="2 3">MMS21-HV4-11</strain>
    </source>
</reference>
<dbReference type="CDD" id="cd02042">
    <property type="entry name" value="ParAB_family"/>
    <property type="match status" value="1"/>
</dbReference>
<dbReference type="Proteomes" id="UP000727907">
    <property type="component" value="Unassembled WGS sequence"/>
</dbReference>
<organism evidence="2 3">
    <name type="scientific">Reyranella humidisoli</name>
    <dbReference type="NCBI Taxonomy" id="2849149"/>
    <lineage>
        <taxon>Bacteria</taxon>
        <taxon>Pseudomonadati</taxon>
        <taxon>Pseudomonadota</taxon>
        <taxon>Alphaproteobacteria</taxon>
        <taxon>Hyphomicrobiales</taxon>
        <taxon>Reyranellaceae</taxon>
        <taxon>Reyranella</taxon>
    </lineage>
</organism>
<evidence type="ECO:0000259" key="1">
    <source>
        <dbReference type="Pfam" id="PF13614"/>
    </source>
</evidence>
<dbReference type="InterPro" id="IPR050678">
    <property type="entry name" value="DNA_Partitioning_ATPase"/>
</dbReference>
<gene>
    <name evidence="2" type="ORF">KQ910_05910</name>
</gene>
<protein>
    <submittedName>
        <fullName evidence="2">ParA family protein</fullName>
    </submittedName>
</protein>
<name>A0ABS6IHD8_9HYPH</name>
<feature type="domain" description="AAA" evidence="1">
    <location>
        <begin position="14"/>
        <end position="193"/>
    </location>
</feature>
<evidence type="ECO:0000313" key="2">
    <source>
        <dbReference type="EMBL" id="MBU8873289.1"/>
    </source>
</evidence>
<dbReference type="PANTHER" id="PTHR13696">
    <property type="entry name" value="P-LOOP CONTAINING NUCLEOSIDE TRIPHOSPHATE HYDROLASE"/>
    <property type="match status" value="1"/>
</dbReference>
<comment type="caution">
    <text evidence="2">The sequence shown here is derived from an EMBL/GenBank/DDBJ whole genome shotgun (WGS) entry which is preliminary data.</text>
</comment>
<proteinExistence type="predicted"/>
<sequence length="278" mass="29518">MTPSSSESAPTAPQIFAIANQKGGVGKTTTAINLATALAAVGEKVLLIDLDPQGNASTGLGISRSERSPGSYEFLLGLNPLDASVRATQIPGLDVMPAAGQLAGAEIELIDLERREHRLAESLAAPGNDARHRWTIVLIDCPPSLGLVTLNALVAVDAVLVPLQAEFLALEGIGALGNTIERVKKRLNPRLHIFGVVLTMVDRRMTLSQQVVADVRAHYGELVFGTTIPRNVRIAEAPSHGMPVLIYDNACAGSQAYILLASEFIRRRRIAAEQAIVA</sequence>
<dbReference type="RefSeq" id="WP_216957541.1">
    <property type="nucleotide sequence ID" value="NZ_JAHOPB010000001.1"/>
</dbReference>
<keyword evidence="3" id="KW-1185">Reference proteome</keyword>
<evidence type="ECO:0000313" key="3">
    <source>
        <dbReference type="Proteomes" id="UP000727907"/>
    </source>
</evidence>